<evidence type="ECO:0000256" key="2">
    <source>
        <dbReference type="ARBA" id="ARBA00022448"/>
    </source>
</evidence>
<feature type="transmembrane region" description="Helical" evidence="7">
    <location>
        <begin position="96"/>
        <end position="123"/>
    </location>
</feature>
<evidence type="ECO:0000313" key="9">
    <source>
        <dbReference type="EMBL" id="GCL64516.1"/>
    </source>
</evidence>
<evidence type="ECO:0000256" key="3">
    <source>
        <dbReference type="ARBA" id="ARBA00022475"/>
    </source>
</evidence>
<dbReference type="SUPFAM" id="SSF161098">
    <property type="entry name" value="MetI-like"/>
    <property type="match status" value="1"/>
</dbReference>
<sequence length="319" mass="35562">MFNYIIRRLLIALPSLLGISLVLFTVLALAPGDPFEELANNPNVPPEVRMALRAQFGLDDPIWQRYISWLSSMLQGDWGFSFVSRIDVDTLIGQRIGVTIAVIGMSQVVALLVALPVGVLAAVKPYSWFDRIASTVAFIGFSLPTFFTGVLFILLFSVQLGWLPFVYRADLSSTGWQWWVDQFKQSIMPIMVLGLFQAASWMRYVRSAVLDVIRLDYVTTARSKGLGERAVINKHVVRNALIPVVTLVALQMPAVFGGAIVTEQIFRIPGIGSLLIDAILRNDTPVIMAVTFVFSCLVIFFNLVADVLYGWLDPRISYR</sequence>
<protein>
    <submittedName>
        <fullName evidence="9">Peptide ABC transporter permease</fullName>
    </submittedName>
</protein>
<keyword evidence="4 7" id="KW-0812">Transmembrane</keyword>
<dbReference type="PROSITE" id="PS50928">
    <property type="entry name" value="ABC_TM1"/>
    <property type="match status" value="1"/>
</dbReference>
<keyword evidence="10" id="KW-1185">Reference proteome</keyword>
<dbReference type="CDD" id="cd06261">
    <property type="entry name" value="TM_PBP2"/>
    <property type="match status" value="1"/>
</dbReference>
<dbReference type="PANTHER" id="PTHR30465:SF97">
    <property type="entry name" value="OPPB IN A BINDING PROTEIN-DEPENDENT TRANSPORT SYSTEM"/>
    <property type="match status" value="1"/>
</dbReference>
<comment type="similarity">
    <text evidence="7">Belongs to the binding-protein-dependent transport system permease family.</text>
</comment>
<evidence type="ECO:0000313" key="10">
    <source>
        <dbReference type="Proteomes" id="UP000301751"/>
    </source>
</evidence>
<evidence type="ECO:0000259" key="8">
    <source>
        <dbReference type="PROSITE" id="PS50928"/>
    </source>
</evidence>
<organism evidence="9 10">
    <name type="scientific">Pseudaquabacterium pictum</name>
    <dbReference type="NCBI Taxonomy" id="2315236"/>
    <lineage>
        <taxon>Bacteria</taxon>
        <taxon>Pseudomonadati</taxon>
        <taxon>Pseudomonadota</taxon>
        <taxon>Betaproteobacteria</taxon>
        <taxon>Burkholderiales</taxon>
        <taxon>Sphaerotilaceae</taxon>
        <taxon>Pseudaquabacterium</taxon>
    </lineage>
</organism>
<gene>
    <name evidence="9" type="ORF">AQPW35_35970</name>
</gene>
<dbReference type="GO" id="GO:0055085">
    <property type="term" value="P:transmembrane transport"/>
    <property type="evidence" value="ECO:0007669"/>
    <property type="project" value="InterPro"/>
</dbReference>
<dbReference type="GO" id="GO:0005886">
    <property type="term" value="C:plasma membrane"/>
    <property type="evidence" value="ECO:0007669"/>
    <property type="project" value="UniProtKB-SubCell"/>
</dbReference>
<comment type="subcellular location">
    <subcellularLocation>
        <location evidence="1 7">Cell membrane</location>
        <topology evidence="1 7">Multi-pass membrane protein</topology>
    </subcellularLocation>
</comment>
<keyword evidence="3" id="KW-1003">Cell membrane</keyword>
<dbReference type="Pfam" id="PF19300">
    <property type="entry name" value="BPD_transp_1_N"/>
    <property type="match status" value="1"/>
</dbReference>
<dbReference type="Pfam" id="PF00528">
    <property type="entry name" value="BPD_transp_1"/>
    <property type="match status" value="1"/>
</dbReference>
<evidence type="ECO:0000256" key="1">
    <source>
        <dbReference type="ARBA" id="ARBA00004651"/>
    </source>
</evidence>
<feature type="transmembrane region" description="Helical" evidence="7">
    <location>
        <begin position="286"/>
        <end position="312"/>
    </location>
</feature>
<dbReference type="InterPro" id="IPR045621">
    <property type="entry name" value="BPD_transp_1_N"/>
</dbReference>
<dbReference type="Gene3D" id="1.10.3720.10">
    <property type="entry name" value="MetI-like"/>
    <property type="match status" value="1"/>
</dbReference>
<dbReference type="AlphaFoldDB" id="A0A480AU93"/>
<accession>A0A480AU93</accession>
<evidence type="ECO:0000256" key="4">
    <source>
        <dbReference type="ARBA" id="ARBA00022692"/>
    </source>
</evidence>
<dbReference type="InterPro" id="IPR000515">
    <property type="entry name" value="MetI-like"/>
</dbReference>
<proteinExistence type="inferred from homology"/>
<dbReference type="RefSeq" id="WP_137734233.1">
    <property type="nucleotide sequence ID" value="NZ_BJCL01000009.1"/>
</dbReference>
<evidence type="ECO:0000256" key="7">
    <source>
        <dbReference type="RuleBase" id="RU363032"/>
    </source>
</evidence>
<dbReference type="Proteomes" id="UP000301751">
    <property type="component" value="Unassembled WGS sequence"/>
</dbReference>
<reference evidence="10" key="1">
    <citation type="submission" date="2019-03" db="EMBL/GenBank/DDBJ databases">
        <title>Aquabacterium pictum sp.nov., the first bacteriochlorophyll a-containing freshwater bacterium in the genus Aquabacterium of the class Betaproteobacteria.</title>
        <authorList>
            <person name="Hirose S."/>
            <person name="Tank M."/>
            <person name="Hara E."/>
            <person name="Tamaki H."/>
            <person name="Takaichi S."/>
            <person name="Haruta S."/>
            <person name="Hanada S."/>
        </authorList>
    </citation>
    <scope>NUCLEOTIDE SEQUENCE [LARGE SCALE GENOMIC DNA]</scope>
    <source>
        <strain evidence="10">W35</strain>
    </source>
</reference>
<keyword evidence="5 7" id="KW-1133">Transmembrane helix</keyword>
<dbReference type="PANTHER" id="PTHR30465">
    <property type="entry name" value="INNER MEMBRANE ABC TRANSPORTER"/>
    <property type="match status" value="1"/>
</dbReference>
<dbReference type="InterPro" id="IPR035906">
    <property type="entry name" value="MetI-like_sf"/>
</dbReference>
<keyword evidence="6 7" id="KW-0472">Membrane</keyword>
<feature type="domain" description="ABC transmembrane type-1" evidence="8">
    <location>
        <begin position="96"/>
        <end position="305"/>
    </location>
</feature>
<evidence type="ECO:0000256" key="6">
    <source>
        <dbReference type="ARBA" id="ARBA00023136"/>
    </source>
</evidence>
<dbReference type="EMBL" id="BJCL01000009">
    <property type="protein sequence ID" value="GCL64516.1"/>
    <property type="molecule type" value="Genomic_DNA"/>
</dbReference>
<name>A0A480AU93_9BURK</name>
<feature type="transmembrane region" description="Helical" evidence="7">
    <location>
        <begin position="187"/>
        <end position="205"/>
    </location>
</feature>
<feature type="transmembrane region" description="Helical" evidence="7">
    <location>
        <begin position="135"/>
        <end position="167"/>
    </location>
</feature>
<keyword evidence="2 7" id="KW-0813">Transport</keyword>
<feature type="transmembrane region" description="Helical" evidence="7">
    <location>
        <begin position="240"/>
        <end position="266"/>
    </location>
</feature>
<comment type="caution">
    <text evidence="9">The sequence shown here is derived from an EMBL/GenBank/DDBJ whole genome shotgun (WGS) entry which is preliminary data.</text>
</comment>
<evidence type="ECO:0000256" key="5">
    <source>
        <dbReference type="ARBA" id="ARBA00022989"/>
    </source>
</evidence>
<dbReference type="OrthoDB" id="9803623at2"/>